<reference evidence="14 15" key="1">
    <citation type="journal article" date="2018" name="Evol. Lett.">
        <title>Horizontal gene cluster transfer increased hallucinogenic mushroom diversity.</title>
        <authorList>
            <person name="Reynolds H.T."/>
            <person name="Vijayakumar V."/>
            <person name="Gluck-Thaler E."/>
            <person name="Korotkin H.B."/>
            <person name="Matheny P.B."/>
            <person name="Slot J.C."/>
        </authorList>
    </citation>
    <scope>NUCLEOTIDE SEQUENCE [LARGE SCALE GENOMIC DNA]</scope>
    <source>
        <strain evidence="14 15">SRW20</strain>
    </source>
</reference>
<comment type="caution">
    <text evidence="14">The sequence shown here is derived from an EMBL/GenBank/DDBJ whole genome shotgun (WGS) entry which is preliminary data.</text>
</comment>
<evidence type="ECO:0000256" key="3">
    <source>
        <dbReference type="ARBA" id="ARBA00012611"/>
    </source>
</evidence>
<feature type="domain" description="Glycosyltransferase subfamily 4-like N-terminal" evidence="13">
    <location>
        <begin position="52"/>
        <end position="219"/>
    </location>
</feature>
<name>A0A409XY03_9AGAR</name>
<keyword evidence="15" id="KW-1185">Reference proteome</keyword>
<evidence type="ECO:0000259" key="13">
    <source>
        <dbReference type="Pfam" id="PF13579"/>
    </source>
</evidence>
<dbReference type="STRING" id="231916.A0A409XY03"/>
<evidence type="ECO:0000256" key="7">
    <source>
        <dbReference type="ARBA" id="ARBA00022692"/>
    </source>
</evidence>
<dbReference type="GO" id="GO:0005789">
    <property type="term" value="C:endoplasmic reticulum membrane"/>
    <property type="evidence" value="ECO:0007669"/>
    <property type="project" value="UniProtKB-SubCell"/>
</dbReference>
<comment type="subcellular location">
    <subcellularLocation>
        <location evidence="1">Endoplasmic reticulum membrane</location>
        <topology evidence="1">Single-pass membrane protein</topology>
    </subcellularLocation>
</comment>
<dbReference type="Pfam" id="PF13579">
    <property type="entry name" value="Glyco_trans_4_4"/>
    <property type="match status" value="1"/>
</dbReference>
<comment type="function">
    <text evidence="11">Participates in the formation of the lipid-linked precursor oligosaccharide for N-glycosylation. Involved in assembling the dolichol-pyrophosphate-GlcNAc(2)-Man(5) intermediate on the cytoplasmic surface of the ER.</text>
</comment>
<keyword evidence="9 12" id="KW-1133">Transmembrane helix</keyword>
<evidence type="ECO:0000256" key="10">
    <source>
        <dbReference type="ARBA" id="ARBA00023136"/>
    </source>
</evidence>
<dbReference type="PANTHER" id="PTHR13036:SF0">
    <property type="entry name" value="CHITOBIOSYLDIPHOSPHODOLICHOL BETA-MANNOSYLTRANSFERASE"/>
    <property type="match status" value="1"/>
</dbReference>
<evidence type="ECO:0000256" key="6">
    <source>
        <dbReference type="ARBA" id="ARBA00022679"/>
    </source>
</evidence>
<evidence type="ECO:0000313" key="14">
    <source>
        <dbReference type="EMBL" id="PPQ95639.1"/>
    </source>
</evidence>
<evidence type="ECO:0000313" key="15">
    <source>
        <dbReference type="Proteomes" id="UP000284706"/>
    </source>
</evidence>
<accession>A0A409XY03</accession>
<keyword evidence="8" id="KW-0256">Endoplasmic reticulum</keyword>
<dbReference type="GO" id="GO:0004578">
    <property type="term" value="F:chitobiosyldiphosphodolichol beta-mannosyltransferase activity"/>
    <property type="evidence" value="ECO:0007669"/>
    <property type="project" value="UniProtKB-EC"/>
</dbReference>
<keyword evidence="10 12" id="KW-0472">Membrane</keyword>
<keyword evidence="6" id="KW-0808">Transferase</keyword>
<evidence type="ECO:0000256" key="2">
    <source>
        <dbReference type="ARBA" id="ARBA00004922"/>
    </source>
</evidence>
<evidence type="ECO:0000256" key="5">
    <source>
        <dbReference type="ARBA" id="ARBA00022676"/>
    </source>
</evidence>
<dbReference type="SUPFAM" id="SSF53756">
    <property type="entry name" value="UDP-Glycosyltransferase/glycogen phosphorylase"/>
    <property type="match status" value="1"/>
</dbReference>
<evidence type="ECO:0000256" key="12">
    <source>
        <dbReference type="SAM" id="Phobius"/>
    </source>
</evidence>
<feature type="transmembrane region" description="Helical" evidence="12">
    <location>
        <begin position="6"/>
        <end position="25"/>
    </location>
</feature>
<keyword evidence="5" id="KW-0328">Glycosyltransferase</keyword>
<protein>
    <recommendedName>
        <fullName evidence="4">Chitobiosyldiphosphodolichol beta-mannosyltransferase</fullName>
        <ecNumber evidence="3">2.4.1.142</ecNumber>
    </recommendedName>
</protein>
<dbReference type="EC" id="2.4.1.142" evidence="3"/>
<gene>
    <name evidence="14" type="ORF">CVT26_008668</name>
</gene>
<evidence type="ECO:0000256" key="11">
    <source>
        <dbReference type="ARBA" id="ARBA00024899"/>
    </source>
</evidence>
<evidence type="ECO:0000256" key="1">
    <source>
        <dbReference type="ARBA" id="ARBA00004389"/>
    </source>
</evidence>
<dbReference type="InParanoid" id="A0A409XY03"/>
<sequence length="509" mass="57477">MAGQSNQILLLLAFLLPLWLLWRFLRPRNQHSLRSVAILVLGDIGRSPRMMYHAQSFAENGFLTDLIGYGGSRPIPSLERLPRVRLHHIPELPKIFRNLPFLLLAPLKVLLQIVNILLCLLVWIDVPPEFILVQNPPSIPTLALVQLVGRIRGSKVIIDWHNLGYSILALKLGKRHWLVRVAEWFESTFGRSAHAHLFVTRAMRDFLAKKWDIQGQQIVLYDRPPHHFHRSSPQEIHDLFCDLQPRLALDPLIREFLPKATLPFSTAITTTGEVVSKAGISSSIGSMPMYSEVQMPSLRPDRPALVVSSTSWTPDEDFRILLDALSDYDKKAENLAKKKGQPLPKILMMLTGKGPLKEIFMKEVAELHKTWNWVRCTSLWLEAEDYPTLLGSADLGVCLHSSSSSLDLPMKVVDMFGCGLPVCALKFDCLDELVKDGKNGLIFQTASGLASQLEQLLTSFPEAPALRALSASLNSGSGFSRKDEEWNWCTWEENWDRVMRPLILSDVHS</sequence>
<evidence type="ECO:0000256" key="4">
    <source>
        <dbReference type="ARBA" id="ARBA00015841"/>
    </source>
</evidence>
<dbReference type="Pfam" id="PF13692">
    <property type="entry name" value="Glyco_trans_1_4"/>
    <property type="match status" value="1"/>
</dbReference>
<organism evidence="14 15">
    <name type="scientific">Gymnopilus dilepis</name>
    <dbReference type="NCBI Taxonomy" id="231916"/>
    <lineage>
        <taxon>Eukaryota</taxon>
        <taxon>Fungi</taxon>
        <taxon>Dikarya</taxon>
        <taxon>Basidiomycota</taxon>
        <taxon>Agaricomycotina</taxon>
        <taxon>Agaricomycetes</taxon>
        <taxon>Agaricomycetidae</taxon>
        <taxon>Agaricales</taxon>
        <taxon>Agaricineae</taxon>
        <taxon>Hymenogastraceae</taxon>
        <taxon>Gymnopilus</taxon>
    </lineage>
</organism>
<dbReference type="PANTHER" id="PTHR13036">
    <property type="entry name" value="BETA1,4 MANNOSYLTRANSFERASE"/>
    <property type="match status" value="1"/>
</dbReference>
<dbReference type="FunCoup" id="A0A409XY03">
    <property type="interactions" value="519"/>
</dbReference>
<dbReference type="InterPro" id="IPR028098">
    <property type="entry name" value="Glyco_trans_4-like_N"/>
</dbReference>
<dbReference type="InterPro" id="IPR026051">
    <property type="entry name" value="ALG1-like"/>
</dbReference>
<evidence type="ECO:0000256" key="9">
    <source>
        <dbReference type="ARBA" id="ARBA00022989"/>
    </source>
</evidence>
<comment type="pathway">
    <text evidence="2">Protein modification; protein glycosylation.</text>
</comment>
<dbReference type="OrthoDB" id="614844at2759"/>
<keyword evidence="7 12" id="KW-0812">Transmembrane</keyword>
<dbReference type="Proteomes" id="UP000284706">
    <property type="component" value="Unassembled WGS sequence"/>
</dbReference>
<dbReference type="Gene3D" id="3.40.50.2000">
    <property type="entry name" value="Glycogen Phosphorylase B"/>
    <property type="match status" value="1"/>
</dbReference>
<dbReference type="EMBL" id="NHYE01001420">
    <property type="protein sequence ID" value="PPQ95639.1"/>
    <property type="molecule type" value="Genomic_DNA"/>
</dbReference>
<dbReference type="AlphaFoldDB" id="A0A409XY03"/>
<proteinExistence type="predicted"/>
<evidence type="ECO:0000256" key="8">
    <source>
        <dbReference type="ARBA" id="ARBA00022824"/>
    </source>
</evidence>
<feature type="transmembrane region" description="Helical" evidence="12">
    <location>
        <begin position="101"/>
        <end position="124"/>
    </location>
</feature>